<evidence type="ECO:0000313" key="1">
    <source>
        <dbReference type="EMBL" id="QJA65433.1"/>
    </source>
</evidence>
<dbReference type="AlphaFoldDB" id="A0A6M3Y6S4"/>
<accession>A0A6M3Y6S4</accession>
<reference evidence="2" key="1">
    <citation type="submission" date="2020-03" db="EMBL/GenBank/DDBJ databases">
        <title>The deep terrestrial virosphere.</title>
        <authorList>
            <person name="Holmfeldt K."/>
            <person name="Nilsson E."/>
            <person name="Simone D."/>
            <person name="Lopez-Fernandez M."/>
            <person name="Wu X."/>
            <person name="de Brujin I."/>
            <person name="Lundin D."/>
            <person name="Andersson A."/>
            <person name="Bertilsson S."/>
            <person name="Dopson M."/>
        </authorList>
    </citation>
    <scope>NUCLEOTIDE SEQUENCE</scope>
    <source>
        <strain evidence="2">MM415A00136</strain>
        <strain evidence="1">MM415B00397</strain>
    </source>
</reference>
<proteinExistence type="predicted"/>
<dbReference type="EMBL" id="MT141538">
    <property type="protein sequence ID" value="QJA65433.1"/>
    <property type="molecule type" value="Genomic_DNA"/>
</dbReference>
<gene>
    <name evidence="2" type="ORF">MM415A00136_0030</name>
    <name evidence="1" type="ORF">MM415B00397_0045</name>
</gene>
<evidence type="ECO:0000313" key="2">
    <source>
        <dbReference type="EMBL" id="QJI05148.1"/>
    </source>
</evidence>
<sequence>MLWVISRYNHDISYLKDYTDDYVIYDRSEIPIEGSIPVRNIGTDWYDKFTFIIDNYDNLPEVAVYTKANIFKYITPEEFELIKDNKTFTPILTQNHKVYSDIHGPVCRYRDGMYEERNNQWYLGQFPSPKHDIMQLMLMLGIADQPYVAFAPGSNYIVPKETILKYPKESYQYLRSLLDYDVYPSEAQVIERGIYNWWK</sequence>
<protein>
    <submittedName>
        <fullName evidence="2">Uncharacterized protein</fullName>
    </submittedName>
</protein>
<dbReference type="EMBL" id="MT145195">
    <property type="protein sequence ID" value="QJI05148.1"/>
    <property type="molecule type" value="Genomic_DNA"/>
</dbReference>
<name>A0A6M3Y6S4_9ZZZZ</name>
<organism evidence="2">
    <name type="scientific">viral metagenome</name>
    <dbReference type="NCBI Taxonomy" id="1070528"/>
    <lineage>
        <taxon>unclassified sequences</taxon>
        <taxon>metagenomes</taxon>
        <taxon>organismal metagenomes</taxon>
    </lineage>
</organism>